<keyword evidence="4 7" id="KW-0255">Endonuclease</keyword>
<dbReference type="NCBIfam" id="TIGR00188">
    <property type="entry name" value="rnpA"/>
    <property type="match status" value="1"/>
</dbReference>
<dbReference type="Proteomes" id="UP000031339">
    <property type="component" value="Unassembled WGS sequence"/>
</dbReference>
<evidence type="ECO:0000256" key="4">
    <source>
        <dbReference type="ARBA" id="ARBA00022759"/>
    </source>
</evidence>
<keyword evidence="2 7" id="KW-0819">tRNA processing</keyword>
<keyword evidence="6 7" id="KW-0694">RNA-binding</keyword>
<evidence type="ECO:0000313" key="9">
    <source>
        <dbReference type="EMBL" id="KIC77844.1"/>
    </source>
</evidence>
<dbReference type="Pfam" id="PF00825">
    <property type="entry name" value="Ribonuclease_P"/>
    <property type="match status" value="1"/>
</dbReference>
<dbReference type="GO" id="GO:0042781">
    <property type="term" value="F:3'-tRNA processing endoribonuclease activity"/>
    <property type="evidence" value="ECO:0007669"/>
    <property type="project" value="TreeGrafter"/>
</dbReference>
<evidence type="ECO:0000256" key="7">
    <source>
        <dbReference type="HAMAP-Rule" id="MF_00227"/>
    </source>
</evidence>
<dbReference type="InterPro" id="IPR020568">
    <property type="entry name" value="Ribosomal_Su5_D2-typ_SF"/>
</dbReference>
<dbReference type="PANTHER" id="PTHR33992">
    <property type="entry name" value="RIBONUCLEASE P PROTEIN COMPONENT"/>
    <property type="match status" value="1"/>
</dbReference>
<name>A0A0C1HKN6_STRCV</name>
<dbReference type="GO" id="GO:0030677">
    <property type="term" value="C:ribonuclease P complex"/>
    <property type="evidence" value="ECO:0007669"/>
    <property type="project" value="TreeGrafter"/>
</dbReference>
<keyword evidence="5 7" id="KW-0378">Hydrolase</keyword>
<dbReference type="SUPFAM" id="SSF54211">
    <property type="entry name" value="Ribosomal protein S5 domain 2-like"/>
    <property type="match status" value="1"/>
</dbReference>
<comment type="similarity">
    <text evidence="7">Belongs to the RnpA family.</text>
</comment>
<organism evidence="9 10">
    <name type="scientific">Streptococcus constellatus</name>
    <dbReference type="NCBI Taxonomy" id="76860"/>
    <lineage>
        <taxon>Bacteria</taxon>
        <taxon>Bacillati</taxon>
        <taxon>Bacillota</taxon>
        <taxon>Bacilli</taxon>
        <taxon>Lactobacillales</taxon>
        <taxon>Streptococcaceae</taxon>
        <taxon>Streptococcus</taxon>
        <taxon>Streptococcus anginosus group</taxon>
    </lineage>
</organism>
<dbReference type="OrthoDB" id="9810867at2"/>
<evidence type="ECO:0000256" key="1">
    <source>
        <dbReference type="ARBA" id="ARBA00002663"/>
    </source>
</evidence>
<protein>
    <recommendedName>
        <fullName evidence="7 8">Ribonuclease P protein component</fullName>
        <shortName evidence="7">RNase P protein</shortName>
        <shortName evidence="7">RNaseP protein</shortName>
        <ecNumber evidence="7 8">3.1.26.5</ecNumber>
    </recommendedName>
    <alternativeName>
        <fullName evidence="7">Protein C5</fullName>
    </alternativeName>
</protein>
<evidence type="ECO:0000256" key="3">
    <source>
        <dbReference type="ARBA" id="ARBA00022722"/>
    </source>
</evidence>
<dbReference type="GeneID" id="93848149"/>
<sequence length="119" mass="13970">MKKSYRVKSEKDFNAIFKVGQSFANRKFVIYKLEKKQKHFRVGISVSKKLGNAVMRNKIKRRIRHVLITHKLKLATLDFVVIARKGVEILTYPELEQNLLHVLKIAKIYQEGLSCEKEK</sequence>
<evidence type="ECO:0000256" key="5">
    <source>
        <dbReference type="ARBA" id="ARBA00022801"/>
    </source>
</evidence>
<dbReference type="InterPro" id="IPR014721">
    <property type="entry name" value="Ribsml_uS5_D2-typ_fold_subgr"/>
</dbReference>
<dbReference type="PROSITE" id="PS00648">
    <property type="entry name" value="RIBONUCLEASE_P"/>
    <property type="match status" value="1"/>
</dbReference>
<keyword evidence="3 7" id="KW-0540">Nuclease</keyword>
<dbReference type="InterPro" id="IPR000100">
    <property type="entry name" value="RNase_P"/>
</dbReference>
<dbReference type="AlphaFoldDB" id="A0A0C1HKN6"/>
<dbReference type="PANTHER" id="PTHR33992:SF1">
    <property type="entry name" value="RIBONUCLEASE P PROTEIN COMPONENT"/>
    <property type="match status" value="1"/>
</dbReference>
<evidence type="ECO:0000256" key="2">
    <source>
        <dbReference type="ARBA" id="ARBA00022694"/>
    </source>
</evidence>
<evidence type="ECO:0000256" key="6">
    <source>
        <dbReference type="ARBA" id="ARBA00022884"/>
    </source>
</evidence>
<comment type="subunit">
    <text evidence="7">Consists of a catalytic RNA component (M1 or rnpB) and a protein subunit.</text>
</comment>
<dbReference type="InterPro" id="IPR020539">
    <property type="entry name" value="RNase_P_CS"/>
</dbReference>
<reference evidence="9 10" key="1">
    <citation type="submission" date="2014-12" db="EMBL/GenBank/DDBJ databases">
        <title>Partial genome sequence of Streptococcus constellatus KCOM 1650 (= ChDC B144).</title>
        <authorList>
            <person name="Kook J.-K."/>
            <person name="Park S.-N."/>
            <person name="Lim Y.K."/>
            <person name="Jo E."/>
        </authorList>
    </citation>
    <scope>NUCLEOTIDE SEQUENCE [LARGE SCALE GENOMIC DNA]</scope>
    <source>
        <strain evidence="9 10">KCOM 1650</strain>
    </source>
</reference>
<comment type="function">
    <text evidence="1 7">RNaseP catalyzes the removal of the 5'-leader sequence from pre-tRNA to produce the mature 5'-terminus. It can also cleave other RNA substrates such as 4.5S RNA. The protein component plays an auxiliary but essential role in vivo by binding to the 5'-leader sequence and broadening the substrate specificity of the ribozyme.</text>
</comment>
<evidence type="ECO:0000256" key="8">
    <source>
        <dbReference type="NCBIfam" id="TIGR00188"/>
    </source>
</evidence>
<dbReference type="GO" id="GO:0001682">
    <property type="term" value="P:tRNA 5'-leader removal"/>
    <property type="evidence" value="ECO:0007669"/>
    <property type="project" value="UniProtKB-UniRule"/>
</dbReference>
<dbReference type="EC" id="3.1.26.5" evidence="7 8"/>
<dbReference type="HAMAP" id="MF_00227">
    <property type="entry name" value="RNase_P"/>
    <property type="match status" value="1"/>
</dbReference>
<comment type="caution">
    <text evidence="9">The sequence shown here is derived from an EMBL/GenBank/DDBJ whole genome shotgun (WGS) entry which is preliminary data.</text>
</comment>
<dbReference type="GO" id="GO:0000049">
    <property type="term" value="F:tRNA binding"/>
    <property type="evidence" value="ECO:0007669"/>
    <property type="project" value="UniProtKB-UniRule"/>
</dbReference>
<dbReference type="STRING" id="862969.SCI_0171"/>
<comment type="catalytic activity">
    <reaction evidence="7">
        <text>Endonucleolytic cleavage of RNA, removing 5'-extranucleotides from tRNA precursor.</text>
        <dbReference type="EC" id="3.1.26.5"/>
    </reaction>
</comment>
<dbReference type="FunFam" id="3.30.230.10:FF:000021">
    <property type="entry name" value="Ribonuclease P protein component"/>
    <property type="match status" value="1"/>
</dbReference>
<dbReference type="RefSeq" id="WP_003071021.1">
    <property type="nucleotide sequence ID" value="NZ_CAJPUH010000023.1"/>
</dbReference>
<dbReference type="eggNOG" id="COG0594">
    <property type="taxonomic scope" value="Bacteria"/>
</dbReference>
<proteinExistence type="inferred from homology"/>
<dbReference type="EMBL" id="JWIY01000002">
    <property type="protein sequence ID" value="KIC77844.1"/>
    <property type="molecule type" value="Genomic_DNA"/>
</dbReference>
<evidence type="ECO:0000313" key="10">
    <source>
        <dbReference type="Proteomes" id="UP000031339"/>
    </source>
</evidence>
<accession>A0A0C1HKN6</accession>
<dbReference type="GO" id="GO:0004526">
    <property type="term" value="F:ribonuclease P activity"/>
    <property type="evidence" value="ECO:0007669"/>
    <property type="project" value="UniProtKB-UniRule"/>
</dbReference>
<gene>
    <name evidence="7 9" type="primary">rnpA</name>
    <name evidence="9" type="ORF">RN79_06495</name>
</gene>
<dbReference type="Gene3D" id="3.30.230.10">
    <property type="match status" value="1"/>
</dbReference>